<evidence type="ECO:0000313" key="1">
    <source>
        <dbReference type="EMBL" id="KAJ4964324.1"/>
    </source>
</evidence>
<reference evidence="1" key="1">
    <citation type="journal article" date="2023" name="Plant J.">
        <title>The genome of the king protea, Protea cynaroides.</title>
        <authorList>
            <person name="Chang J."/>
            <person name="Duong T.A."/>
            <person name="Schoeman C."/>
            <person name="Ma X."/>
            <person name="Roodt D."/>
            <person name="Barker N."/>
            <person name="Li Z."/>
            <person name="Van de Peer Y."/>
            <person name="Mizrachi E."/>
        </authorList>
    </citation>
    <scope>NUCLEOTIDE SEQUENCE</scope>
    <source>
        <tissue evidence="1">Young leaves</tissue>
    </source>
</reference>
<gene>
    <name evidence="1" type="ORF">NE237_024263</name>
</gene>
<accession>A0A9Q0K593</accession>
<name>A0A9Q0K593_9MAGN</name>
<evidence type="ECO:0000313" key="2">
    <source>
        <dbReference type="Proteomes" id="UP001141806"/>
    </source>
</evidence>
<dbReference type="Proteomes" id="UP001141806">
    <property type="component" value="Unassembled WGS sequence"/>
</dbReference>
<comment type="caution">
    <text evidence="1">The sequence shown here is derived from an EMBL/GenBank/DDBJ whole genome shotgun (WGS) entry which is preliminary data.</text>
</comment>
<organism evidence="1 2">
    <name type="scientific">Protea cynaroides</name>
    <dbReference type="NCBI Taxonomy" id="273540"/>
    <lineage>
        <taxon>Eukaryota</taxon>
        <taxon>Viridiplantae</taxon>
        <taxon>Streptophyta</taxon>
        <taxon>Embryophyta</taxon>
        <taxon>Tracheophyta</taxon>
        <taxon>Spermatophyta</taxon>
        <taxon>Magnoliopsida</taxon>
        <taxon>Proteales</taxon>
        <taxon>Proteaceae</taxon>
        <taxon>Protea</taxon>
    </lineage>
</organism>
<keyword evidence="2" id="KW-1185">Reference proteome</keyword>
<protein>
    <submittedName>
        <fullName evidence="1">Uncharacterized protein</fullName>
    </submittedName>
</protein>
<dbReference type="EMBL" id="JAMYWD010000008">
    <property type="protein sequence ID" value="KAJ4964324.1"/>
    <property type="molecule type" value="Genomic_DNA"/>
</dbReference>
<proteinExistence type="predicted"/>
<dbReference type="AlphaFoldDB" id="A0A9Q0K593"/>
<sequence length="115" mass="12928">MNLMIPNFDPIHKIKLTNRISAFGHLGLGVDFAYPLREFHNCEALFHSLCCITQFGVTYPPSVTRVPSHCRIETLKLNWIHCKKMLTITRKQMGTASLSFNGAGEEEDGFVVCDG</sequence>